<evidence type="ECO:0000259" key="7">
    <source>
        <dbReference type="PROSITE" id="PS51413"/>
    </source>
</evidence>
<dbReference type="GO" id="GO:0003677">
    <property type="term" value="F:DNA binding"/>
    <property type="evidence" value="ECO:0007669"/>
    <property type="project" value="UniProtKB-UniRule"/>
</dbReference>
<dbReference type="PANTHER" id="PTHR45685:SF2">
    <property type="entry name" value="CHROMATIN-REMODELING ATPASE INO80"/>
    <property type="match status" value="1"/>
</dbReference>
<feature type="compositionally biased region" description="Low complexity" evidence="6">
    <location>
        <begin position="341"/>
        <end position="350"/>
    </location>
</feature>
<keyword evidence="5" id="KW-0175">Coiled coil</keyword>
<dbReference type="InterPro" id="IPR050520">
    <property type="entry name" value="INO80/SWR1_helicase"/>
</dbReference>
<accession>A0A4P9WX28</accession>
<dbReference type="GO" id="GO:0042393">
    <property type="term" value="F:histone binding"/>
    <property type="evidence" value="ECO:0007669"/>
    <property type="project" value="TreeGrafter"/>
</dbReference>
<comment type="function">
    <text evidence="4">ATPase component of the INO80 complex which remodels chromatin by shifting nucleosomes and is involved in DNA repair.</text>
</comment>
<comment type="similarity">
    <text evidence="4">Belongs to the SNF2/RAD54 helicase family.</text>
</comment>
<gene>
    <name evidence="8" type="ORF">CAUPRSCDRAFT_12482</name>
</gene>
<dbReference type="GO" id="GO:0005524">
    <property type="term" value="F:ATP binding"/>
    <property type="evidence" value="ECO:0007669"/>
    <property type="project" value="UniProtKB-UniRule"/>
</dbReference>
<feature type="region of interest" description="Disordered" evidence="6">
    <location>
        <begin position="86"/>
        <end position="113"/>
    </location>
</feature>
<organism evidence="8 9">
    <name type="scientific">Caulochytrium protostelioides</name>
    <dbReference type="NCBI Taxonomy" id="1555241"/>
    <lineage>
        <taxon>Eukaryota</taxon>
        <taxon>Fungi</taxon>
        <taxon>Fungi incertae sedis</taxon>
        <taxon>Chytridiomycota</taxon>
        <taxon>Chytridiomycota incertae sedis</taxon>
        <taxon>Chytridiomycetes</taxon>
        <taxon>Caulochytriales</taxon>
        <taxon>Caulochytriaceae</taxon>
        <taxon>Caulochytrium</taxon>
    </lineage>
</organism>
<dbReference type="GO" id="GO:0006338">
    <property type="term" value="P:chromatin remodeling"/>
    <property type="evidence" value="ECO:0007669"/>
    <property type="project" value="UniProtKB-UniRule"/>
</dbReference>
<feature type="compositionally biased region" description="Acidic residues" evidence="6">
    <location>
        <begin position="367"/>
        <end position="379"/>
    </location>
</feature>
<dbReference type="PANTHER" id="PTHR45685">
    <property type="entry name" value="HELICASE SRCAP-RELATED"/>
    <property type="match status" value="1"/>
</dbReference>
<sequence>MQRRERECQIDAALRDRRTRRLHRYLPDVLAHVEDYEAEATQAIRVQMVAQEEAQAAVEEAHAAAMHAHHAHAQAHGPVNAPAHGHAINGQFYLGTPPSDAEDGMGRGPPSGVHDPAMAASVAYGHYYAGAPGYPLDHAVVPMADGTDVVSEVSLAAAHGAGAAGMPGVPVAAPALVALPPPAETPEEAGARIWRALAVHEIPLAAKIMQQTIAIRENNARKLAHTAKRDWSRWKAYHVKLNRDVPLRSKRLMREMLLFWKRNEREEREMRKRAEREALEKLRQQEEEREARRQARKLNFLISQTELYSHFVSHKHGNKTAAGGAVKETIGGPGAPKREAAAATTASAPPAGGGADGAPSQPQDINFDSDDEEAIADLA</sequence>
<keyword evidence="3 4" id="KW-0067">ATP-binding</keyword>
<evidence type="ECO:0000256" key="2">
    <source>
        <dbReference type="ARBA" id="ARBA00022741"/>
    </source>
</evidence>
<proteinExistence type="inferred from homology"/>
<dbReference type="GO" id="GO:0031011">
    <property type="term" value="C:Ino80 complex"/>
    <property type="evidence" value="ECO:0007669"/>
    <property type="project" value="UniProtKB-UniRule"/>
</dbReference>
<comment type="subcellular location">
    <subcellularLocation>
        <location evidence="1 4">Nucleus</location>
    </subcellularLocation>
</comment>
<keyword evidence="4" id="KW-0234">DNA repair</keyword>
<evidence type="ECO:0000313" key="9">
    <source>
        <dbReference type="Proteomes" id="UP000268535"/>
    </source>
</evidence>
<dbReference type="AlphaFoldDB" id="A0A4P9WX28"/>
<protein>
    <recommendedName>
        <fullName evidence="4">Chromatin-remodeling ATPase INO80</fullName>
        <ecNumber evidence="4">3.6.4.-</ecNumber>
    </recommendedName>
</protein>
<feature type="coiled-coil region" evidence="5">
    <location>
        <begin position="265"/>
        <end position="296"/>
    </location>
</feature>
<name>A0A4P9WX28_9FUNG</name>
<keyword evidence="4" id="KW-0378">Hydrolase</keyword>
<dbReference type="InterPro" id="IPR020838">
    <property type="entry name" value="DBINO"/>
</dbReference>
<evidence type="ECO:0000256" key="4">
    <source>
        <dbReference type="RuleBase" id="RU368001"/>
    </source>
</evidence>
<dbReference type="EMBL" id="ML010859">
    <property type="protein sequence ID" value="RKO95816.1"/>
    <property type="molecule type" value="Genomic_DNA"/>
</dbReference>
<evidence type="ECO:0000313" key="8">
    <source>
        <dbReference type="EMBL" id="RKO95816.1"/>
    </source>
</evidence>
<evidence type="ECO:0000256" key="5">
    <source>
        <dbReference type="SAM" id="Coils"/>
    </source>
</evidence>
<evidence type="ECO:0000256" key="1">
    <source>
        <dbReference type="ARBA" id="ARBA00004123"/>
    </source>
</evidence>
<dbReference type="PROSITE" id="PS51413">
    <property type="entry name" value="DBINO"/>
    <property type="match status" value="1"/>
</dbReference>
<comment type="domain">
    <text evidence="4">The DBINO region is involved in binding to DNA.</text>
</comment>
<dbReference type="Proteomes" id="UP000268535">
    <property type="component" value="Unassembled WGS sequence"/>
</dbReference>
<dbReference type="EC" id="3.6.4.-" evidence="4"/>
<feature type="non-terminal residue" evidence="8">
    <location>
        <position position="379"/>
    </location>
</feature>
<dbReference type="Pfam" id="PF13892">
    <property type="entry name" value="DBINO"/>
    <property type="match status" value="1"/>
</dbReference>
<dbReference type="GO" id="GO:0006281">
    <property type="term" value="P:DNA repair"/>
    <property type="evidence" value="ECO:0007669"/>
    <property type="project" value="UniProtKB-UniRule"/>
</dbReference>
<keyword evidence="2" id="KW-0547">Nucleotide-binding</keyword>
<dbReference type="GO" id="GO:0016887">
    <property type="term" value="F:ATP hydrolysis activity"/>
    <property type="evidence" value="ECO:0007669"/>
    <property type="project" value="TreeGrafter"/>
</dbReference>
<feature type="domain" description="DBINO" evidence="7">
    <location>
        <begin position="193"/>
        <end position="318"/>
    </location>
</feature>
<evidence type="ECO:0000256" key="3">
    <source>
        <dbReference type="ARBA" id="ARBA00022840"/>
    </source>
</evidence>
<evidence type="ECO:0000256" key="6">
    <source>
        <dbReference type="SAM" id="MobiDB-lite"/>
    </source>
</evidence>
<feature type="region of interest" description="Disordered" evidence="6">
    <location>
        <begin position="317"/>
        <end position="379"/>
    </location>
</feature>
<comment type="catalytic activity">
    <reaction evidence="4">
        <text>ATP + H2O = ADP + phosphate + H(+)</text>
        <dbReference type="Rhea" id="RHEA:13065"/>
        <dbReference type="ChEBI" id="CHEBI:15377"/>
        <dbReference type="ChEBI" id="CHEBI:15378"/>
        <dbReference type="ChEBI" id="CHEBI:30616"/>
        <dbReference type="ChEBI" id="CHEBI:43474"/>
        <dbReference type="ChEBI" id="CHEBI:456216"/>
    </reaction>
</comment>
<keyword evidence="4" id="KW-0238">DNA-binding</keyword>
<reference evidence="9" key="1">
    <citation type="journal article" date="2018" name="Nat. Microbiol.">
        <title>Leveraging single-cell genomics to expand the fungal tree of life.</title>
        <authorList>
            <person name="Ahrendt S.R."/>
            <person name="Quandt C.A."/>
            <person name="Ciobanu D."/>
            <person name="Clum A."/>
            <person name="Salamov A."/>
            <person name="Andreopoulos B."/>
            <person name="Cheng J.F."/>
            <person name="Woyke T."/>
            <person name="Pelin A."/>
            <person name="Henrissat B."/>
            <person name="Reynolds N.K."/>
            <person name="Benny G.L."/>
            <person name="Smith M.E."/>
            <person name="James T.Y."/>
            <person name="Grigoriev I.V."/>
        </authorList>
    </citation>
    <scope>NUCLEOTIDE SEQUENCE [LARGE SCALE GENOMIC DNA]</scope>
    <source>
        <strain evidence="9">ATCC 52028</strain>
    </source>
</reference>
<keyword evidence="4" id="KW-0227">DNA damage</keyword>
<comment type="subunit">
    <text evidence="4">Component of the INO80 chromatin-remodeling complex.</text>
</comment>